<sequence>MPTEWLTLPEPQPTCAGAPRGTLNWSDRLRHFGLMAGKLRRNRLSLSSLARIQPATRRKVGTHMSKAQFARQLNLPETVAMSVALMAPTTAMVFVTPFLAQSAGSNVPLAFVVALIGVLIIGSSFGRLGRKYAHAGSAYGLVKDVLGPAFGVVAGWGLTFTYVLMTAALLAGTGEFSSLAIEQATGAHVPWSIPTLVGAAIVLGFALNNVRISVRMMLLLEGASMLLIIGVGVLILGHSNLSAGIAVKPFLLNSNGIVGIAHAMVFGFTSFLGFEGSATLGEESKDPKRMVPLAISFSALVGGLFFIFSSYTQTLGFGLSANAMHAFGADPAPLNTLIQKFSGSAFSASVNAGAAISFFACAVATVNGSARILFALARDGYAPKGLAGLHERSNTPRAAVFVVFPLGLALLGLGVLLFNTPANVLGDMSGLGAFGALIAYGLVVIASLTEYGRTDLAKRKVFALALPVIGLVLIGWVLYSSVYPVPASPVNYFPYVTLAYFAAVIPLSLRHRKRSAPENVSAYIESGDLTDVVSVD</sequence>
<accession>A0A4U0T663</accession>
<keyword evidence="4 5" id="KW-0472">Membrane</keyword>
<evidence type="ECO:0000313" key="7">
    <source>
        <dbReference type="EMBL" id="TKA08225.1"/>
    </source>
</evidence>
<evidence type="ECO:0000256" key="4">
    <source>
        <dbReference type="ARBA" id="ARBA00023136"/>
    </source>
</evidence>
<feature type="transmembrane region" description="Helical" evidence="5">
    <location>
        <begin position="290"/>
        <end position="311"/>
    </location>
</feature>
<dbReference type="Pfam" id="PF00324">
    <property type="entry name" value="AA_permease"/>
    <property type="match status" value="1"/>
</dbReference>
<feature type="transmembrane region" description="Helical" evidence="5">
    <location>
        <begin position="430"/>
        <end position="449"/>
    </location>
</feature>
<dbReference type="PIRSF" id="PIRSF006060">
    <property type="entry name" value="AA_transporter"/>
    <property type="match status" value="1"/>
</dbReference>
<dbReference type="Proteomes" id="UP000305778">
    <property type="component" value="Unassembled WGS sequence"/>
</dbReference>
<feature type="transmembrane region" description="Helical" evidence="5">
    <location>
        <begin position="106"/>
        <end position="125"/>
    </location>
</feature>
<feature type="transmembrane region" description="Helical" evidence="5">
    <location>
        <begin position="257"/>
        <end position="278"/>
    </location>
</feature>
<keyword evidence="2 5" id="KW-0812">Transmembrane</keyword>
<dbReference type="PANTHER" id="PTHR42770:SF7">
    <property type="entry name" value="MEMBRANE PROTEIN"/>
    <property type="match status" value="1"/>
</dbReference>
<keyword evidence="3 5" id="KW-1133">Transmembrane helix</keyword>
<dbReference type="RefSeq" id="WP_136727002.1">
    <property type="nucleotide sequence ID" value="NZ_SUMC01000033.1"/>
</dbReference>
<feature type="transmembrane region" description="Helical" evidence="5">
    <location>
        <begin position="354"/>
        <end position="377"/>
    </location>
</feature>
<dbReference type="InterPro" id="IPR004841">
    <property type="entry name" value="AA-permease/SLC12A_dom"/>
</dbReference>
<feature type="transmembrane region" description="Helical" evidence="5">
    <location>
        <begin position="492"/>
        <end position="509"/>
    </location>
</feature>
<name>A0A4U0T663_9ACTN</name>
<feature type="transmembrane region" description="Helical" evidence="5">
    <location>
        <begin position="145"/>
        <end position="171"/>
    </location>
</feature>
<dbReference type="InterPro" id="IPR050367">
    <property type="entry name" value="APC_superfamily"/>
</dbReference>
<dbReference type="PANTHER" id="PTHR42770">
    <property type="entry name" value="AMINO ACID TRANSPORTER-RELATED"/>
    <property type="match status" value="1"/>
</dbReference>
<dbReference type="GO" id="GO:0055085">
    <property type="term" value="P:transmembrane transport"/>
    <property type="evidence" value="ECO:0007669"/>
    <property type="project" value="InterPro"/>
</dbReference>
<evidence type="ECO:0000313" key="8">
    <source>
        <dbReference type="Proteomes" id="UP000305778"/>
    </source>
</evidence>
<evidence type="ECO:0000256" key="1">
    <source>
        <dbReference type="ARBA" id="ARBA00004141"/>
    </source>
</evidence>
<dbReference type="OrthoDB" id="9762947at2"/>
<evidence type="ECO:0000259" key="6">
    <source>
        <dbReference type="Pfam" id="PF00324"/>
    </source>
</evidence>
<dbReference type="EMBL" id="SUMC01000033">
    <property type="protein sequence ID" value="TKA08225.1"/>
    <property type="molecule type" value="Genomic_DNA"/>
</dbReference>
<feature type="transmembrane region" description="Helical" evidence="5">
    <location>
        <begin position="217"/>
        <end position="237"/>
    </location>
</feature>
<gene>
    <name evidence="7" type="ORF">FCI23_29595</name>
</gene>
<keyword evidence="8" id="KW-1185">Reference proteome</keyword>
<feature type="transmembrane region" description="Helical" evidence="5">
    <location>
        <begin position="79"/>
        <end position="100"/>
    </location>
</feature>
<feature type="transmembrane region" description="Helical" evidence="5">
    <location>
        <begin position="398"/>
        <end position="418"/>
    </location>
</feature>
<feature type="transmembrane region" description="Helical" evidence="5">
    <location>
        <begin position="191"/>
        <end position="210"/>
    </location>
</feature>
<evidence type="ECO:0000256" key="5">
    <source>
        <dbReference type="SAM" id="Phobius"/>
    </source>
</evidence>
<dbReference type="GO" id="GO:0016020">
    <property type="term" value="C:membrane"/>
    <property type="evidence" value="ECO:0007669"/>
    <property type="project" value="UniProtKB-SubCell"/>
</dbReference>
<comment type="subcellular location">
    <subcellularLocation>
        <location evidence="1">Membrane</location>
        <topology evidence="1">Multi-pass membrane protein</topology>
    </subcellularLocation>
</comment>
<organism evidence="7 8">
    <name type="scientific">Actinacidiphila oryziradicis</name>
    <dbReference type="NCBI Taxonomy" id="2571141"/>
    <lineage>
        <taxon>Bacteria</taxon>
        <taxon>Bacillati</taxon>
        <taxon>Actinomycetota</taxon>
        <taxon>Actinomycetes</taxon>
        <taxon>Kitasatosporales</taxon>
        <taxon>Streptomycetaceae</taxon>
        <taxon>Actinacidiphila</taxon>
    </lineage>
</organism>
<feature type="domain" description="Amino acid permease/ SLC12A" evidence="6">
    <location>
        <begin position="81"/>
        <end position="486"/>
    </location>
</feature>
<comment type="caution">
    <text evidence="7">The sequence shown here is derived from an EMBL/GenBank/DDBJ whole genome shotgun (WGS) entry which is preliminary data.</text>
</comment>
<evidence type="ECO:0000256" key="2">
    <source>
        <dbReference type="ARBA" id="ARBA00022692"/>
    </source>
</evidence>
<feature type="transmembrane region" description="Helical" evidence="5">
    <location>
        <begin position="461"/>
        <end position="480"/>
    </location>
</feature>
<dbReference type="AlphaFoldDB" id="A0A4U0T663"/>
<dbReference type="Gene3D" id="1.20.1740.10">
    <property type="entry name" value="Amino acid/polyamine transporter I"/>
    <property type="match status" value="1"/>
</dbReference>
<proteinExistence type="predicted"/>
<protein>
    <submittedName>
        <fullName evidence="7">APC family permease</fullName>
    </submittedName>
</protein>
<evidence type="ECO:0000256" key="3">
    <source>
        <dbReference type="ARBA" id="ARBA00022989"/>
    </source>
</evidence>
<reference evidence="7 8" key="1">
    <citation type="submission" date="2019-04" db="EMBL/GenBank/DDBJ databases">
        <title>Streptomyces oryziradicis sp. nov., a novel actinomycete isolated from rhizosphere soil of rice (Oryza sativa L.).</title>
        <authorList>
            <person name="Li C."/>
        </authorList>
    </citation>
    <scope>NUCLEOTIDE SEQUENCE [LARGE SCALE GENOMIC DNA]</scope>
    <source>
        <strain evidence="7 8">NEAU-C40</strain>
    </source>
</reference>